<evidence type="ECO:0000256" key="2">
    <source>
        <dbReference type="SAM" id="SignalP"/>
    </source>
</evidence>
<evidence type="ECO:0000313" key="4">
    <source>
        <dbReference type="Proteomes" id="UP000054107"/>
    </source>
</evidence>
<accession>A0A0B7NED9</accession>
<proteinExistence type="predicted"/>
<dbReference type="EMBL" id="LN730585">
    <property type="protein sequence ID" value="CEP13892.1"/>
    <property type="molecule type" value="Genomic_DNA"/>
</dbReference>
<evidence type="ECO:0000256" key="1">
    <source>
        <dbReference type="SAM" id="MobiDB-lite"/>
    </source>
</evidence>
<keyword evidence="2" id="KW-0732">Signal</keyword>
<feature type="compositionally biased region" description="Polar residues" evidence="1">
    <location>
        <begin position="113"/>
        <end position="125"/>
    </location>
</feature>
<gene>
    <name evidence="3" type="primary">PARPA_08028.1 scaffold 31147</name>
</gene>
<keyword evidence="4" id="KW-1185">Reference proteome</keyword>
<dbReference type="Proteomes" id="UP000054107">
    <property type="component" value="Unassembled WGS sequence"/>
</dbReference>
<evidence type="ECO:0000313" key="3">
    <source>
        <dbReference type="EMBL" id="CEP13892.1"/>
    </source>
</evidence>
<dbReference type="AlphaFoldDB" id="A0A0B7NED9"/>
<feature type="chain" id="PRO_5002135333" evidence="2">
    <location>
        <begin position="24"/>
        <end position="135"/>
    </location>
</feature>
<protein>
    <submittedName>
        <fullName evidence="3">Uncharacterized protein</fullName>
    </submittedName>
</protein>
<organism evidence="3 4">
    <name type="scientific">Parasitella parasitica</name>
    <dbReference type="NCBI Taxonomy" id="35722"/>
    <lineage>
        <taxon>Eukaryota</taxon>
        <taxon>Fungi</taxon>
        <taxon>Fungi incertae sedis</taxon>
        <taxon>Mucoromycota</taxon>
        <taxon>Mucoromycotina</taxon>
        <taxon>Mucoromycetes</taxon>
        <taxon>Mucorales</taxon>
        <taxon>Mucorineae</taxon>
        <taxon>Mucoraceae</taxon>
        <taxon>Parasitella</taxon>
    </lineage>
</organism>
<reference evidence="3 4" key="1">
    <citation type="submission" date="2014-09" db="EMBL/GenBank/DDBJ databases">
        <authorList>
            <person name="Ellenberger Sabrina"/>
        </authorList>
    </citation>
    <scope>NUCLEOTIDE SEQUENCE [LARGE SCALE GENOMIC DNA]</scope>
    <source>
        <strain evidence="3 4">CBS 412.66</strain>
    </source>
</reference>
<feature type="region of interest" description="Disordered" evidence="1">
    <location>
        <begin position="24"/>
        <end position="52"/>
    </location>
</feature>
<name>A0A0B7NED9_9FUNG</name>
<feature type="signal peptide" evidence="2">
    <location>
        <begin position="1"/>
        <end position="23"/>
    </location>
</feature>
<feature type="region of interest" description="Disordered" evidence="1">
    <location>
        <begin position="107"/>
        <end position="135"/>
    </location>
</feature>
<sequence>MPYPHRTFLKLWFFATKTLHIQSSALGTADPPPPPLDTSTLLRPSNTPTGPSVDQILDWDAKQDDTISSSPVKFFEAIPGTITPEEFARRKSIEKDILVSLDSDALSGEDQAKQQLPSMASNAPSVHNFDAIECD</sequence>